<keyword evidence="1" id="KW-0805">Transcription regulation</keyword>
<evidence type="ECO:0000256" key="3">
    <source>
        <dbReference type="ARBA" id="ARBA00023163"/>
    </source>
</evidence>
<dbReference type="Gene3D" id="1.10.10.60">
    <property type="entry name" value="Homeodomain-like"/>
    <property type="match status" value="2"/>
</dbReference>
<evidence type="ECO:0000313" key="6">
    <source>
        <dbReference type="Proteomes" id="UP001176429"/>
    </source>
</evidence>
<evidence type="ECO:0000256" key="1">
    <source>
        <dbReference type="ARBA" id="ARBA00023015"/>
    </source>
</evidence>
<protein>
    <submittedName>
        <fullName evidence="5">AraC family transcriptional regulator</fullName>
    </submittedName>
</protein>
<keyword evidence="2" id="KW-0238">DNA-binding</keyword>
<dbReference type="Pfam" id="PF02311">
    <property type="entry name" value="AraC_binding"/>
    <property type="match status" value="1"/>
</dbReference>
<organism evidence="5 6">
    <name type="scientific">Hymenobacter aranciens</name>
    <dbReference type="NCBI Taxonomy" id="3063996"/>
    <lineage>
        <taxon>Bacteria</taxon>
        <taxon>Pseudomonadati</taxon>
        <taxon>Bacteroidota</taxon>
        <taxon>Cytophagia</taxon>
        <taxon>Cytophagales</taxon>
        <taxon>Hymenobacteraceae</taxon>
        <taxon>Hymenobacter</taxon>
    </lineage>
</organism>
<dbReference type="InterPro" id="IPR011051">
    <property type="entry name" value="RmlC_Cupin_sf"/>
</dbReference>
<keyword evidence="3" id="KW-0804">Transcription</keyword>
<reference evidence="5" key="1">
    <citation type="submission" date="2023-07" db="EMBL/GenBank/DDBJ databases">
        <authorList>
            <person name="Kim M.K."/>
        </authorList>
    </citation>
    <scope>NUCLEOTIDE SEQUENCE</scope>
    <source>
        <strain evidence="5">ASUV-10-1</strain>
    </source>
</reference>
<dbReference type="SUPFAM" id="SSF51182">
    <property type="entry name" value="RmlC-like cupins"/>
    <property type="match status" value="1"/>
</dbReference>
<dbReference type="InterPro" id="IPR050204">
    <property type="entry name" value="AraC_XylS_family_regulators"/>
</dbReference>
<evidence type="ECO:0000259" key="4">
    <source>
        <dbReference type="PROSITE" id="PS01124"/>
    </source>
</evidence>
<name>A0ABT9BDK2_9BACT</name>
<dbReference type="InterPro" id="IPR018062">
    <property type="entry name" value="HTH_AraC-typ_CS"/>
</dbReference>
<dbReference type="Proteomes" id="UP001176429">
    <property type="component" value="Unassembled WGS sequence"/>
</dbReference>
<dbReference type="PROSITE" id="PS00041">
    <property type="entry name" value="HTH_ARAC_FAMILY_1"/>
    <property type="match status" value="1"/>
</dbReference>
<dbReference type="Pfam" id="PF12833">
    <property type="entry name" value="HTH_18"/>
    <property type="match status" value="1"/>
</dbReference>
<gene>
    <name evidence="5" type="ORF">Q5H93_14045</name>
</gene>
<dbReference type="EMBL" id="JAUQSY010000008">
    <property type="protein sequence ID" value="MDO7875860.1"/>
    <property type="molecule type" value="Genomic_DNA"/>
</dbReference>
<dbReference type="InterPro" id="IPR020449">
    <property type="entry name" value="Tscrpt_reg_AraC-type_HTH"/>
</dbReference>
<feature type="domain" description="HTH araC/xylS-type" evidence="4">
    <location>
        <begin position="182"/>
        <end position="279"/>
    </location>
</feature>
<proteinExistence type="predicted"/>
<evidence type="ECO:0000256" key="2">
    <source>
        <dbReference type="ARBA" id="ARBA00023125"/>
    </source>
</evidence>
<dbReference type="SMART" id="SM00342">
    <property type="entry name" value="HTH_ARAC"/>
    <property type="match status" value="1"/>
</dbReference>
<evidence type="ECO:0000313" key="5">
    <source>
        <dbReference type="EMBL" id="MDO7875860.1"/>
    </source>
</evidence>
<dbReference type="InterPro" id="IPR003313">
    <property type="entry name" value="AraC-bd"/>
</dbReference>
<keyword evidence="6" id="KW-1185">Reference proteome</keyword>
<dbReference type="PANTHER" id="PTHR46796">
    <property type="entry name" value="HTH-TYPE TRANSCRIPTIONAL ACTIVATOR RHAS-RELATED"/>
    <property type="match status" value="1"/>
</dbReference>
<dbReference type="SUPFAM" id="SSF46689">
    <property type="entry name" value="Homeodomain-like"/>
    <property type="match status" value="2"/>
</dbReference>
<dbReference type="InterPro" id="IPR018060">
    <property type="entry name" value="HTH_AraC"/>
</dbReference>
<accession>A0ABT9BDK2</accession>
<dbReference type="PRINTS" id="PR00032">
    <property type="entry name" value="HTHARAC"/>
</dbReference>
<sequence>MKLEREHVRILDDSSLQAFYHNASNPCPVLWHYHPEYEIVYLPSGSGQRRIGQHHGRYEDGELLLLGPNVPHLSYDYGQGPDFEEFVVQFPKELLSADMLTRPELAPVAELLKRADSGLVFGAEVRQVVGPQLQQLLTLRPWERLLGLLRILHELASTPAYTELEAGPPISGPLPAAQQRLNRVLALLEKQLSQVVSVSELAAEASLTVPAFCRFFKRMTQRTVTEFVNENRVQHACQLLLTTPSITDAAYASGFQNLSYFNRIFRRQMGESPSAYRRRVAVI</sequence>
<dbReference type="PROSITE" id="PS01124">
    <property type="entry name" value="HTH_ARAC_FAMILY_2"/>
    <property type="match status" value="1"/>
</dbReference>
<dbReference type="RefSeq" id="WP_305007185.1">
    <property type="nucleotide sequence ID" value="NZ_JAUQSY010000008.1"/>
</dbReference>
<comment type="caution">
    <text evidence="5">The sequence shown here is derived from an EMBL/GenBank/DDBJ whole genome shotgun (WGS) entry which is preliminary data.</text>
</comment>
<dbReference type="InterPro" id="IPR009057">
    <property type="entry name" value="Homeodomain-like_sf"/>
</dbReference>